<dbReference type="Pfam" id="PF05205">
    <property type="entry name" value="COMPASS-Shg1"/>
    <property type="match status" value="1"/>
</dbReference>
<feature type="region of interest" description="Disordered" evidence="1">
    <location>
        <begin position="125"/>
        <end position="242"/>
    </location>
</feature>
<feature type="compositionally biased region" description="Basic and acidic residues" evidence="1">
    <location>
        <begin position="139"/>
        <end position="159"/>
    </location>
</feature>
<gene>
    <name evidence="3" type="ORF">BDQ12DRAFT_171629</name>
</gene>
<organism evidence="3 4">
    <name type="scientific">Crucibulum laeve</name>
    <dbReference type="NCBI Taxonomy" id="68775"/>
    <lineage>
        <taxon>Eukaryota</taxon>
        <taxon>Fungi</taxon>
        <taxon>Dikarya</taxon>
        <taxon>Basidiomycota</taxon>
        <taxon>Agaricomycotina</taxon>
        <taxon>Agaricomycetes</taxon>
        <taxon>Agaricomycetidae</taxon>
        <taxon>Agaricales</taxon>
        <taxon>Agaricineae</taxon>
        <taxon>Nidulariaceae</taxon>
        <taxon>Crucibulum</taxon>
    </lineage>
</organism>
<keyword evidence="4" id="KW-1185">Reference proteome</keyword>
<dbReference type="Proteomes" id="UP000308652">
    <property type="component" value="Unassembled WGS sequence"/>
</dbReference>
<proteinExistence type="predicted"/>
<feature type="compositionally biased region" description="Polar residues" evidence="1">
    <location>
        <begin position="126"/>
        <end position="138"/>
    </location>
</feature>
<evidence type="ECO:0000256" key="1">
    <source>
        <dbReference type="SAM" id="MobiDB-lite"/>
    </source>
</evidence>
<evidence type="ECO:0000259" key="2">
    <source>
        <dbReference type="Pfam" id="PF05205"/>
    </source>
</evidence>
<sequence>MPVNNPTELVDEFKKSGEFDRLRRELLANFQNSDAISSFKSRIEDVARQRLISDQKLQYMPQELLHSELMQEMDRYPIVERAAADMPMLSDCSFTTGIRTTVQSIFREGKVPKAPPLKAHLENLDTLKSQRTLPSSSVEKPEISGFIHRENEQPKESSAKDTTTTPTSTVQSPKAALAPLEPIPTFTSIAPEGADVEMKDGTTSSVTHLTEVSEVAEEKSSQNDQSADNTICTTSSPNAPDS</sequence>
<evidence type="ECO:0000313" key="4">
    <source>
        <dbReference type="Proteomes" id="UP000308652"/>
    </source>
</evidence>
<reference evidence="3 4" key="1">
    <citation type="journal article" date="2019" name="Nat. Ecol. Evol.">
        <title>Megaphylogeny resolves global patterns of mushroom evolution.</title>
        <authorList>
            <person name="Varga T."/>
            <person name="Krizsan K."/>
            <person name="Foldi C."/>
            <person name="Dima B."/>
            <person name="Sanchez-Garcia M."/>
            <person name="Sanchez-Ramirez S."/>
            <person name="Szollosi G.J."/>
            <person name="Szarkandi J.G."/>
            <person name="Papp V."/>
            <person name="Albert L."/>
            <person name="Andreopoulos W."/>
            <person name="Angelini C."/>
            <person name="Antonin V."/>
            <person name="Barry K.W."/>
            <person name="Bougher N.L."/>
            <person name="Buchanan P."/>
            <person name="Buyck B."/>
            <person name="Bense V."/>
            <person name="Catcheside P."/>
            <person name="Chovatia M."/>
            <person name="Cooper J."/>
            <person name="Damon W."/>
            <person name="Desjardin D."/>
            <person name="Finy P."/>
            <person name="Geml J."/>
            <person name="Haridas S."/>
            <person name="Hughes K."/>
            <person name="Justo A."/>
            <person name="Karasinski D."/>
            <person name="Kautmanova I."/>
            <person name="Kiss B."/>
            <person name="Kocsube S."/>
            <person name="Kotiranta H."/>
            <person name="LaButti K.M."/>
            <person name="Lechner B.E."/>
            <person name="Liimatainen K."/>
            <person name="Lipzen A."/>
            <person name="Lukacs Z."/>
            <person name="Mihaltcheva S."/>
            <person name="Morgado L.N."/>
            <person name="Niskanen T."/>
            <person name="Noordeloos M.E."/>
            <person name="Ohm R.A."/>
            <person name="Ortiz-Santana B."/>
            <person name="Ovrebo C."/>
            <person name="Racz N."/>
            <person name="Riley R."/>
            <person name="Savchenko A."/>
            <person name="Shiryaev A."/>
            <person name="Soop K."/>
            <person name="Spirin V."/>
            <person name="Szebenyi C."/>
            <person name="Tomsovsky M."/>
            <person name="Tulloss R.E."/>
            <person name="Uehling J."/>
            <person name="Grigoriev I.V."/>
            <person name="Vagvolgyi C."/>
            <person name="Papp T."/>
            <person name="Martin F.M."/>
            <person name="Miettinen O."/>
            <person name="Hibbett D.S."/>
            <person name="Nagy L.G."/>
        </authorList>
    </citation>
    <scope>NUCLEOTIDE SEQUENCE [LARGE SCALE GENOMIC DNA]</scope>
    <source>
        <strain evidence="3 4">CBS 166.37</strain>
    </source>
</reference>
<evidence type="ECO:0000313" key="3">
    <source>
        <dbReference type="EMBL" id="TFK43281.1"/>
    </source>
</evidence>
<feature type="compositionally biased region" description="Polar residues" evidence="1">
    <location>
        <begin position="201"/>
        <end position="210"/>
    </location>
</feature>
<accession>A0A5C3MQ00</accession>
<dbReference type="STRING" id="68775.A0A5C3MQ00"/>
<dbReference type="OrthoDB" id="5579731at2759"/>
<feature type="domain" description="BOD1/SHG1" evidence="2">
    <location>
        <begin position="8"/>
        <end position="107"/>
    </location>
</feature>
<dbReference type="EMBL" id="ML213591">
    <property type="protein sequence ID" value="TFK43281.1"/>
    <property type="molecule type" value="Genomic_DNA"/>
</dbReference>
<dbReference type="InterPro" id="IPR055264">
    <property type="entry name" value="BOD1/SHG1_dom"/>
</dbReference>
<feature type="compositionally biased region" description="Polar residues" evidence="1">
    <location>
        <begin position="222"/>
        <end position="242"/>
    </location>
</feature>
<dbReference type="AlphaFoldDB" id="A0A5C3MQ00"/>
<protein>
    <recommendedName>
        <fullName evidence="2">BOD1/SHG1 domain-containing protein</fullName>
    </recommendedName>
</protein>
<name>A0A5C3MQ00_9AGAR</name>